<dbReference type="EMBL" id="JAHESE010000059">
    <property type="protein sequence ID" value="MBT1712316.1"/>
    <property type="molecule type" value="Genomic_DNA"/>
</dbReference>
<accession>A0AAP2GSZ5</accession>
<dbReference type="AlphaFoldDB" id="A0AAP2GSZ5"/>
<gene>
    <name evidence="1" type="ORF">KK062_29000</name>
</gene>
<reference evidence="1 2" key="1">
    <citation type="submission" date="2021-05" db="EMBL/GenBank/DDBJ databases">
        <title>A Polyphasic approach of four new species of the genus Ohtaekwangia: Ohtaekwangia histidinii sp. nov., Ohtaekwangia cretensis sp. nov., Ohtaekwangia indiensis sp. nov., Ohtaekwangia reichenbachii sp. nov. from diverse environment.</title>
        <authorList>
            <person name="Octaviana S."/>
        </authorList>
    </citation>
    <scope>NUCLEOTIDE SEQUENCE [LARGE SCALE GENOMIC DNA]</scope>
    <source>
        <strain evidence="1 2">PWU5</strain>
    </source>
</reference>
<proteinExistence type="predicted"/>
<comment type="caution">
    <text evidence="1">The sequence shown here is derived from an EMBL/GenBank/DDBJ whole genome shotgun (WGS) entry which is preliminary data.</text>
</comment>
<dbReference type="Proteomes" id="UP001319080">
    <property type="component" value="Unassembled WGS sequence"/>
</dbReference>
<sequence length="380" mass="43834">MAIKYLYLDDNKFETVNGQVNALNSNRAELEVTHQQPVGDWERERDFFLNEFSKKFDGLIVDLRLDDEPNSQGRQSFYKGTSLAQELRTLSTEKKFNEVPIILLSASANILESLDNTGKDLFDIRIPKERLQGDEFKVIRARMVALGNGYKFLSGLKQRTDEYDWSTAVFKVKQEVLDNRFFIKARTLFGEPTHSFVSFLIKSLLSCDGLLICHWTLAARIGLDPKKSPDCDKLIAFFDSALYRGVLNEGWRLWWADDAEKILSSWFPPDVSVRDVNAIDRIEIIKTQTKLSGLTAAEPLEYSKSTSFWTHCFGTKRPLDPIDGLVITNQDNVAPWEERKYISIFEALTRKHISAWRDVSATELDRLQKIKARYTRERNK</sequence>
<name>A0AAP2GSZ5_9BACT</name>
<evidence type="ECO:0000313" key="1">
    <source>
        <dbReference type="EMBL" id="MBT1712316.1"/>
    </source>
</evidence>
<dbReference type="RefSeq" id="WP_254087881.1">
    <property type="nucleotide sequence ID" value="NZ_JAHESE010000059.1"/>
</dbReference>
<keyword evidence="2" id="KW-1185">Reference proteome</keyword>
<protein>
    <submittedName>
        <fullName evidence="1">Uncharacterized protein</fullName>
    </submittedName>
</protein>
<organism evidence="1 2">
    <name type="scientific">Dawidia cretensis</name>
    <dbReference type="NCBI Taxonomy" id="2782350"/>
    <lineage>
        <taxon>Bacteria</taxon>
        <taxon>Pseudomonadati</taxon>
        <taxon>Bacteroidota</taxon>
        <taxon>Cytophagia</taxon>
        <taxon>Cytophagales</taxon>
        <taxon>Chryseotaleaceae</taxon>
        <taxon>Dawidia</taxon>
    </lineage>
</organism>
<evidence type="ECO:0000313" key="2">
    <source>
        <dbReference type="Proteomes" id="UP001319080"/>
    </source>
</evidence>